<dbReference type="GO" id="GO:0016020">
    <property type="term" value="C:membrane"/>
    <property type="evidence" value="ECO:0007669"/>
    <property type="project" value="UniProtKB-SubCell"/>
</dbReference>
<evidence type="ECO:0000256" key="1">
    <source>
        <dbReference type="ARBA" id="ARBA00004141"/>
    </source>
</evidence>
<evidence type="ECO:0000259" key="6">
    <source>
        <dbReference type="Pfam" id="PF00361"/>
    </source>
</evidence>
<protein>
    <submittedName>
        <fullName evidence="8">Unannotated protein</fullName>
    </submittedName>
</protein>
<feature type="domain" description="NADH:quinone oxidoreductase/Mrp antiporter transmembrane" evidence="6">
    <location>
        <begin position="137"/>
        <end position="432"/>
    </location>
</feature>
<feature type="transmembrane region" description="Helical" evidence="5">
    <location>
        <begin position="175"/>
        <end position="197"/>
    </location>
</feature>
<evidence type="ECO:0000313" key="8">
    <source>
        <dbReference type="EMBL" id="CAB4877894.1"/>
    </source>
</evidence>
<dbReference type="GO" id="GO:0008137">
    <property type="term" value="F:NADH dehydrogenase (ubiquinone) activity"/>
    <property type="evidence" value="ECO:0007669"/>
    <property type="project" value="InterPro"/>
</dbReference>
<feature type="transmembrane region" description="Helical" evidence="5">
    <location>
        <begin position="313"/>
        <end position="335"/>
    </location>
</feature>
<feature type="transmembrane region" description="Helical" evidence="5">
    <location>
        <begin position="418"/>
        <end position="438"/>
    </location>
</feature>
<dbReference type="AlphaFoldDB" id="A0A6J7EAK0"/>
<dbReference type="EMBL" id="CAFABE010000027">
    <property type="protein sequence ID" value="CAB4825862.1"/>
    <property type="molecule type" value="Genomic_DNA"/>
</dbReference>
<organism evidence="8">
    <name type="scientific">freshwater metagenome</name>
    <dbReference type="NCBI Taxonomy" id="449393"/>
    <lineage>
        <taxon>unclassified sequences</taxon>
        <taxon>metagenomes</taxon>
        <taxon>ecological metagenomes</taxon>
    </lineage>
</organism>
<dbReference type="InterPro" id="IPR001750">
    <property type="entry name" value="ND/Mrp_TM"/>
</dbReference>
<feature type="transmembrane region" description="Helical" evidence="5">
    <location>
        <begin position="254"/>
        <end position="275"/>
    </location>
</feature>
<evidence type="ECO:0000313" key="7">
    <source>
        <dbReference type="EMBL" id="CAB4825862.1"/>
    </source>
</evidence>
<dbReference type="EMBL" id="CAFBLT010000001">
    <property type="protein sequence ID" value="CAB4877894.1"/>
    <property type="molecule type" value="Genomic_DNA"/>
</dbReference>
<feature type="transmembrane region" description="Helical" evidence="5">
    <location>
        <begin position="15"/>
        <end position="34"/>
    </location>
</feature>
<feature type="transmembrane region" description="Helical" evidence="5">
    <location>
        <begin position="217"/>
        <end position="242"/>
    </location>
</feature>
<dbReference type="HAMAP" id="MF_00445">
    <property type="entry name" value="NDH1_NuoN_1"/>
    <property type="match status" value="1"/>
</dbReference>
<evidence type="ECO:0000256" key="3">
    <source>
        <dbReference type="ARBA" id="ARBA00022989"/>
    </source>
</evidence>
<sequence>MNLLASTIAMPNIDYLALSPEIILLVGATLVLLATSLVRGGMKRNMATGITLLLSVAALIASLLQWHRVSTQGATITIAKAISMDGFSAFIGVTIACSMILATLIGHVFLERERITTPEYHILSLVAASGAIVMAQANDLIVIFLGIEILSIALYVLVAFNPLRGESGEAALKYYVLGGFSSAVFVYGIALVYGATGSTNLGQISDFFAQNQLINTGLLYAGIALLLVGFGFKVAAVPFHVWTPDVYQGAPSPITGYMAAIAKVGGFAALIRVFIAAMGSQASTWQPIIYALAIATLLLGAIVALVQRDVKRMLAYSSIAHAGFILVGIEVGTLAGTSAALYYLFVYSIMTIGAFGIVTVLGGDGDGDHDLTRYRGLARRQPWLGGALVILLLAQAGIPFTTGFLAKLGVVSAAIQGGSWPLALVAMLSAGIGVAFYLRVAVIAVLPGQPEMDADTDTPASAVSAATSRSQTGLLLEESTTTQSEEAIVNVPLLGAIGIGLATLTTVVFGILPGPLLDFANSAAKIFQP</sequence>
<feature type="transmembrane region" description="Helical" evidence="5">
    <location>
        <begin position="143"/>
        <end position="163"/>
    </location>
</feature>
<evidence type="ECO:0000256" key="5">
    <source>
        <dbReference type="SAM" id="Phobius"/>
    </source>
</evidence>
<feature type="transmembrane region" description="Helical" evidence="5">
    <location>
        <begin position="87"/>
        <end position="108"/>
    </location>
</feature>
<gene>
    <name evidence="7" type="ORF">UFOPK3164_00751</name>
    <name evidence="8" type="ORF">UFOPK3427_01249</name>
</gene>
<comment type="subcellular location">
    <subcellularLocation>
        <location evidence="1">Membrane</location>
        <topology evidence="1">Multi-pass membrane protein</topology>
    </subcellularLocation>
</comment>
<accession>A0A6J7EAK0</accession>
<dbReference type="PANTHER" id="PTHR22773">
    <property type="entry name" value="NADH DEHYDROGENASE"/>
    <property type="match status" value="1"/>
</dbReference>
<keyword evidence="3 5" id="KW-1133">Transmembrane helix</keyword>
<name>A0A6J7EAK0_9ZZZZ</name>
<feature type="transmembrane region" description="Helical" evidence="5">
    <location>
        <begin position="383"/>
        <end position="406"/>
    </location>
</feature>
<evidence type="ECO:0000256" key="4">
    <source>
        <dbReference type="ARBA" id="ARBA00023136"/>
    </source>
</evidence>
<evidence type="ECO:0000256" key="2">
    <source>
        <dbReference type="ARBA" id="ARBA00022692"/>
    </source>
</evidence>
<keyword evidence="2 5" id="KW-0812">Transmembrane</keyword>
<keyword evidence="4 5" id="KW-0472">Membrane</keyword>
<feature type="transmembrane region" description="Helical" evidence="5">
    <location>
        <begin position="120"/>
        <end position="137"/>
    </location>
</feature>
<feature type="transmembrane region" description="Helical" evidence="5">
    <location>
        <begin position="46"/>
        <end position="67"/>
    </location>
</feature>
<proteinExistence type="inferred from homology"/>
<feature type="transmembrane region" description="Helical" evidence="5">
    <location>
        <begin position="493"/>
        <end position="512"/>
    </location>
</feature>
<dbReference type="NCBIfam" id="TIGR01770">
    <property type="entry name" value="NDH_I_N"/>
    <property type="match status" value="1"/>
</dbReference>
<dbReference type="GO" id="GO:0042773">
    <property type="term" value="P:ATP synthesis coupled electron transport"/>
    <property type="evidence" value="ECO:0007669"/>
    <property type="project" value="InterPro"/>
</dbReference>
<reference evidence="8" key="1">
    <citation type="submission" date="2020-05" db="EMBL/GenBank/DDBJ databases">
        <authorList>
            <person name="Chiriac C."/>
            <person name="Salcher M."/>
            <person name="Ghai R."/>
            <person name="Kavagutti S V."/>
        </authorList>
    </citation>
    <scope>NUCLEOTIDE SEQUENCE</scope>
</reference>
<feature type="transmembrane region" description="Helical" evidence="5">
    <location>
        <begin position="287"/>
        <end position="306"/>
    </location>
</feature>
<feature type="transmembrane region" description="Helical" evidence="5">
    <location>
        <begin position="341"/>
        <end position="362"/>
    </location>
</feature>
<dbReference type="InterPro" id="IPR010096">
    <property type="entry name" value="NADH-Q_OxRdtase_suN/2"/>
</dbReference>
<dbReference type="Pfam" id="PF00361">
    <property type="entry name" value="Proton_antipo_M"/>
    <property type="match status" value="1"/>
</dbReference>